<sequence>MSKQQLIVQKSIELFSQKSISKTSIQDITEACGISKGAFYLNFKSKDDLLIHIVDQFIQELTISFQNLLDEESLPREKLEKFCYATISLFNERFPLFKMLLAENTKGIQSELLLKLKIFDESINRISITLLENVYGEKIQHNKFDIQVCLKGILQGYTDFIVHHKQSIPFKLVGQTIIHYIDALVEMRVSPILTSEHFHSEQLADYEFPTIRELIFEEIEICKKKYEPSSFVGQSIQIIEDELSKEFPNFVILSGMAANLKPQAELQWLVTLVRQYSPAPIQS</sequence>
<evidence type="ECO:0000256" key="1">
    <source>
        <dbReference type="ARBA" id="ARBA00023125"/>
    </source>
</evidence>
<protein>
    <submittedName>
        <fullName evidence="4">HTH-type transcriptional repressor KstR2</fullName>
    </submittedName>
    <submittedName>
        <fullName evidence="5">TetR family transcriptional regulator</fullName>
    </submittedName>
</protein>
<gene>
    <name evidence="4" type="primary">kstR2</name>
    <name evidence="5" type="ORF">DFR61_12239</name>
    <name evidence="4" type="ORF">NCTC10597_00621</name>
</gene>
<name>A0A2U3ABY4_9BACL</name>
<dbReference type="PROSITE" id="PS50977">
    <property type="entry name" value="HTH_TETR_2"/>
    <property type="match status" value="1"/>
</dbReference>
<feature type="DNA-binding region" description="H-T-H motif" evidence="2">
    <location>
        <begin position="24"/>
        <end position="43"/>
    </location>
</feature>
<dbReference type="InterPro" id="IPR001647">
    <property type="entry name" value="HTH_TetR"/>
</dbReference>
<keyword evidence="7" id="KW-1185">Reference proteome</keyword>
<comment type="caution">
    <text evidence="4">The sequence shown here is derived from an EMBL/GenBank/DDBJ whole genome shotgun (WGS) entry which is preliminary data.</text>
</comment>
<evidence type="ECO:0000256" key="2">
    <source>
        <dbReference type="PROSITE-ProRule" id="PRU00335"/>
    </source>
</evidence>
<reference evidence="4 6" key="1">
    <citation type="submission" date="2018-06" db="EMBL/GenBank/DDBJ databases">
        <authorList>
            <consortium name="Pathogen Informatics"/>
            <person name="Doyle S."/>
        </authorList>
    </citation>
    <scope>NUCLEOTIDE SEQUENCE [LARGE SCALE GENOMIC DNA]</scope>
    <source>
        <strain evidence="4 6">NCTC10597</strain>
    </source>
</reference>
<dbReference type="PRINTS" id="PR00455">
    <property type="entry name" value="HTHTETR"/>
</dbReference>
<dbReference type="OrthoDB" id="9812993at2"/>
<proteinExistence type="predicted"/>
<accession>A0A2U3ABY4</accession>
<feature type="domain" description="HTH tetR-type" evidence="3">
    <location>
        <begin position="1"/>
        <end position="61"/>
    </location>
</feature>
<dbReference type="PANTHER" id="PTHR43479:SF22">
    <property type="entry name" value="TRANSCRIPTIONAL REGULATOR, TETR FAMILY"/>
    <property type="match status" value="1"/>
</dbReference>
<evidence type="ECO:0000313" key="4">
    <source>
        <dbReference type="EMBL" id="STX08952.1"/>
    </source>
</evidence>
<dbReference type="Gene3D" id="1.10.357.10">
    <property type="entry name" value="Tetracycline Repressor, domain 2"/>
    <property type="match status" value="1"/>
</dbReference>
<dbReference type="Pfam" id="PF00440">
    <property type="entry name" value="TetR_N"/>
    <property type="match status" value="1"/>
</dbReference>
<dbReference type="SUPFAM" id="SSF46689">
    <property type="entry name" value="Homeodomain-like"/>
    <property type="match status" value="1"/>
</dbReference>
<evidence type="ECO:0000313" key="6">
    <source>
        <dbReference type="Proteomes" id="UP000254330"/>
    </source>
</evidence>
<dbReference type="RefSeq" id="WP_109349950.1">
    <property type="nucleotide sequence ID" value="NZ_BJUE01000024.1"/>
</dbReference>
<reference evidence="5 7" key="2">
    <citation type="submission" date="2019-03" db="EMBL/GenBank/DDBJ databases">
        <title>Genomic Encyclopedia of Type Strains, Phase IV (KMG-IV): sequencing the most valuable type-strain genomes for metagenomic binning, comparative biology and taxonomic classification.</title>
        <authorList>
            <person name="Goeker M."/>
        </authorList>
    </citation>
    <scope>NUCLEOTIDE SEQUENCE [LARGE SCALE GENOMIC DNA]</scope>
    <source>
        <strain evidence="5 7">DSM 20580</strain>
    </source>
</reference>
<keyword evidence="1 2" id="KW-0238">DNA-binding</keyword>
<dbReference type="Proteomes" id="UP000294641">
    <property type="component" value="Unassembled WGS sequence"/>
</dbReference>
<dbReference type="PANTHER" id="PTHR43479">
    <property type="entry name" value="ACREF/ENVCD OPERON REPRESSOR-RELATED"/>
    <property type="match status" value="1"/>
</dbReference>
<organism evidence="4 6">
    <name type="scientific">Kurthia zopfii</name>
    <dbReference type="NCBI Taxonomy" id="1650"/>
    <lineage>
        <taxon>Bacteria</taxon>
        <taxon>Bacillati</taxon>
        <taxon>Bacillota</taxon>
        <taxon>Bacilli</taxon>
        <taxon>Bacillales</taxon>
        <taxon>Caryophanaceae</taxon>
        <taxon>Kurthia</taxon>
    </lineage>
</organism>
<dbReference type="GO" id="GO:0003677">
    <property type="term" value="F:DNA binding"/>
    <property type="evidence" value="ECO:0007669"/>
    <property type="project" value="UniProtKB-UniRule"/>
</dbReference>
<dbReference type="InterPro" id="IPR009057">
    <property type="entry name" value="Homeodomain-like_sf"/>
</dbReference>
<dbReference type="Gene3D" id="1.10.10.60">
    <property type="entry name" value="Homeodomain-like"/>
    <property type="match status" value="1"/>
</dbReference>
<dbReference type="EMBL" id="UGNP01000001">
    <property type="protein sequence ID" value="STX08952.1"/>
    <property type="molecule type" value="Genomic_DNA"/>
</dbReference>
<dbReference type="AlphaFoldDB" id="A0A2U3ABY4"/>
<evidence type="ECO:0000313" key="7">
    <source>
        <dbReference type="Proteomes" id="UP000294641"/>
    </source>
</evidence>
<evidence type="ECO:0000259" key="3">
    <source>
        <dbReference type="PROSITE" id="PS50977"/>
    </source>
</evidence>
<dbReference type="InterPro" id="IPR050624">
    <property type="entry name" value="HTH-type_Tx_Regulator"/>
</dbReference>
<evidence type="ECO:0000313" key="5">
    <source>
        <dbReference type="EMBL" id="TDR36955.1"/>
    </source>
</evidence>
<dbReference type="EMBL" id="SNZG01000022">
    <property type="protein sequence ID" value="TDR36955.1"/>
    <property type="molecule type" value="Genomic_DNA"/>
</dbReference>
<dbReference type="Proteomes" id="UP000254330">
    <property type="component" value="Unassembled WGS sequence"/>
</dbReference>